<reference evidence="2 4" key="2">
    <citation type="journal article" date="2012" name="BMC Genomics">
        <title>A comparative genomics perspective on the genetic content of the alkaliphilic haloarchaeon Natrialba magadii ATCC 43099T.</title>
        <authorList>
            <person name="Siddaramappa S."/>
            <person name="Challacombe J.F."/>
            <person name="Decastro R.E."/>
            <person name="Pfeiffer F."/>
            <person name="Sastre D.E."/>
            <person name="Gimenez M.I."/>
            <person name="Paggi R.A."/>
            <person name="Detter J.C."/>
            <person name="Davenport K.W."/>
            <person name="Goodwin L.A."/>
            <person name="Kyrpides N."/>
            <person name="Tapia R."/>
            <person name="Pitluck S."/>
            <person name="Lucas S."/>
            <person name="Woyke T."/>
            <person name="Maupin-Furlow J.A."/>
        </authorList>
    </citation>
    <scope>NUCLEOTIDE SEQUENCE [LARGE SCALE GENOMIC DNA]</scope>
    <source>
        <strain evidence="2">ATCC 43099</strain>
        <strain evidence="4">ATCC 43099 / DSM 3394 / CCM 3739 / CIP 104546 / IAM 13178 / JCM 8861 / NBRC 102185 / NCIMB 2190 / MS3</strain>
    </source>
</reference>
<dbReference type="Proteomes" id="UP000001879">
    <property type="component" value="Chromosome"/>
</dbReference>
<evidence type="ECO:0000313" key="2">
    <source>
        <dbReference type="EMBL" id="ADD03707.1"/>
    </source>
</evidence>
<dbReference type="PaxDb" id="547559-Nmag_0109"/>
<feature type="region of interest" description="Disordered" evidence="1">
    <location>
        <begin position="1"/>
        <end position="33"/>
    </location>
</feature>
<dbReference type="HOGENOM" id="CLU_3379961_0_0_2"/>
<gene>
    <name evidence="2" type="ordered locus">Nmag_0109</name>
    <name evidence="3" type="ORF">C500_01018</name>
</gene>
<dbReference type="EMBL" id="CP001932">
    <property type="protein sequence ID" value="ADD03707.1"/>
    <property type="molecule type" value="Genomic_DNA"/>
</dbReference>
<sequence length="33" mass="3633">MKKQQAITESEQPTSTEEDGGLLARLKSIVKSE</sequence>
<reference evidence="3 5" key="3">
    <citation type="journal article" date="2014" name="PLoS Genet.">
        <title>Phylogenetically driven sequencing of extremely halophilic archaea reveals strategies for static and dynamic osmo-response.</title>
        <authorList>
            <person name="Becker E.A."/>
            <person name="Seitzer P.M."/>
            <person name="Tritt A."/>
            <person name="Larsen D."/>
            <person name="Krusor M."/>
            <person name="Yao A.I."/>
            <person name="Wu D."/>
            <person name="Madern D."/>
            <person name="Eisen J.A."/>
            <person name="Darling A.E."/>
            <person name="Facciotti M.T."/>
        </authorList>
    </citation>
    <scope>NUCLEOTIDE SEQUENCE [LARGE SCALE GENOMIC DNA]</scope>
    <source>
        <strain evidence="5">ATCC 43099 / DSM 3394 / CCM 3739 / CIP 104546 / IAM 13178 / JCM 8861 / NBRC 102185 / NCIMB 2190 / MS3</strain>
        <strain evidence="3">MS-3</strain>
    </source>
</reference>
<dbReference type="EMBL" id="AOHS01000008">
    <property type="protein sequence ID" value="ELY33763.1"/>
    <property type="molecule type" value="Genomic_DNA"/>
</dbReference>
<accession>D3SWB5</accession>
<name>D3SWB5_NATMM</name>
<reference evidence="2" key="4">
    <citation type="submission" date="2016-09" db="EMBL/GenBank/DDBJ databases">
        <authorList>
            <person name="Pfeiffer F."/>
        </authorList>
    </citation>
    <scope>NUCLEOTIDE SEQUENCE</scope>
    <source>
        <strain evidence="2">ATCC 43099</strain>
    </source>
</reference>
<dbReference type="Proteomes" id="UP000011543">
    <property type="component" value="Unassembled WGS sequence"/>
</dbReference>
<keyword evidence="4" id="KW-1185">Reference proteome</keyword>
<proteinExistence type="predicted"/>
<dbReference type="KEGG" id="nmg:Nmag_0109"/>
<organism evidence="2 4">
    <name type="scientific">Natrialba magadii (strain ATCC 43099 / DSM 3394 / CCM 3739 / CIP 104546 / IAM 13178 / JCM 8861 / NBRC 102185 / NCIMB 2190 / MS3)</name>
    <name type="common">Natronobacterium magadii</name>
    <dbReference type="NCBI Taxonomy" id="547559"/>
    <lineage>
        <taxon>Archaea</taxon>
        <taxon>Methanobacteriati</taxon>
        <taxon>Methanobacteriota</taxon>
        <taxon>Stenosarchaea group</taxon>
        <taxon>Halobacteria</taxon>
        <taxon>Halobacteriales</taxon>
        <taxon>Natrialbaceae</taxon>
        <taxon>Natrialba</taxon>
    </lineage>
</organism>
<evidence type="ECO:0000313" key="5">
    <source>
        <dbReference type="Proteomes" id="UP000011543"/>
    </source>
</evidence>
<evidence type="ECO:0000256" key="1">
    <source>
        <dbReference type="SAM" id="MobiDB-lite"/>
    </source>
</evidence>
<feature type="compositionally biased region" description="Polar residues" evidence="1">
    <location>
        <begin position="1"/>
        <end position="15"/>
    </location>
</feature>
<protein>
    <submittedName>
        <fullName evidence="2">Uncharacterized protein</fullName>
    </submittedName>
</protein>
<evidence type="ECO:0000313" key="3">
    <source>
        <dbReference type="EMBL" id="ELY33763.1"/>
    </source>
</evidence>
<dbReference type="AlphaFoldDB" id="D3SWB5"/>
<reference evidence="4" key="1">
    <citation type="submission" date="2010-02" db="EMBL/GenBank/DDBJ databases">
        <title>Complete sequence of chromosome of Natrialba magadii ATCC 43099.</title>
        <authorList>
            <consortium name="US DOE Joint Genome Institute"/>
            <person name="Lucas S."/>
            <person name="Copeland A."/>
            <person name="Lapidus A."/>
            <person name="Cheng J.-F."/>
            <person name="Bruce D."/>
            <person name="Goodwin L."/>
            <person name="Pitluck S."/>
            <person name="Davenport K."/>
            <person name="Saunders E."/>
            <person name="Detter J.C."/>
            <person name="Han C."/>
            <person name="Tapia R."/>
            <person name="Land M."/>
            <person name="Hauser L."/>
            <person name="Kyrpides N."/>
            <person name="Mikhailova N."/>
            <person name="De Castro R.E."/>
            <person name="Maupin-Furlow J.A."/>
            <person name="Woyke T."/>
        </authorList>
    </citation>
    <scope>NUCLEOTIDE SEQUENCE [LARGE SCALE GENOMIC DNA]</scope>
    <source>
        <strain evidence="4">ATCC 43099 / DSM 3394 / CCM 3739 / CIP 104546 / IAM 13178 / JCM 8861 / NBRC 102185 / NCIMB 2190 / MS3</strain>
    </source>
</reference>
<evidence type="ECO:0000313" key="4">
    <source>
        <dbReference type="Proteomes" id="UP000001879"/>
    </source>
</evidence>